<gene>
    <name evidence="1" type="ORF">LEP1GSC008_3331</name>
</gene>
<evidence type="ECO:0000313" key="2">
    <source>
        <dbReference type="Proteomes" id="UP000011980"/>
    </source>
</evidence>
<dbReference type="Proteomes" id="UP000011980">
    <property type="component" value="Unassembled WGS sequence"/>
</dbReference>
<dbReference type="EMBL" id="ANCE01000117">
    <property type="protein sequence ID" value="EMK23995.1"/>
    <property type="molecule type" value="Genomic_DNA"/>
</dbReference>
<reference evidence="1 2" key="1">
    <citation type="submission" date="2013-01" db="EMBL/GenBank/DDBJ databases">
        <authorList>
            <person name="Harkins D.M."/>
            <person name="Durkin A.S."/>
            <person name="Brinkac L.M."/>
            <person name="Haft D.H."/>
            <person name="Selengut J.D."/>
            <person name="Sanka R."/>
            <person name="DePew J."/>
            <person name="Purushe J."/>
            <person name="Galloway R.L."/>
            <person name="Vinetz J.M."/>
            <person name="Sutton G.G."/>
            <person name="Nierman W.C."/>
            <person name="Fouts D.E."/>
        </authorList>
    </citation>
    <scope>NUCLEOTIDE SEQUENCE [LARGE SCALE GENOMIC DNA]</scope>
    <source>
        <strain evidence="1 2">Nikolaevo</strain>
    </source>
</reference>
<sequence length="42" mass="5249">MLNEIERNLYPNFFTDRFRGSKRTLKLYNKSLSLFFGKRFYH</sequence>
<dbReference type="AlphaFoldDB" id="M6F6G8"/>
<accession>M6F6G8</accession>
<proteinExistence type="predicted"/>
<protein>
    <submittedName>
        <fullName evidence="1">Uncharacterized protein</fullName>
    </submittedName>
</protein>
<organism evidence="1 2">
    <name type="scientific">Leptospira kirschneri serovar Bulgarica str. Nikolaevo</name>
    <dbReference type="NCBI Taxonomy" id="1240687"/>
    <lineage>
        <taxon>Bacteria</taxon>
        <taxon>Pseudomonadati</taxon>
        <taxon>Spirochaetota</taxon>
        <taxon>Spirochaetia</taxon>
        <taxon>Leptospirales</taxon>
        <taxon>Leptospiraceae</taxon>
        <taxon>Leptospira</taxon>
    </lineage>
</organism>
<name>M6F6G8_9LEPT</name>
<comment type="caution">
    <text evidence="1">The sequence shown here is derived from an EMBL/GenBank/DDBJ whole genome shotgun (WGS) entry which is preliminary data.</text>
</comment>
<dbReference type="PATRIC" id="fig|1240687.3.peg.2485"/>
<evidence type="ECO:0000313" key="1">
    <source>
        <dbReference type="EMBL" id="EMK23995.1"/>
    </source>
</evidence>